<reference evidence="2" key="1">
    <citation type="submission" date="2020-09" db="EMBL/GenBank/DDBJ databases">
        <authorList>
            <person name="Kim M.K."/>
        </authorList>
    </citation>
    <scope>NUCLEOTIDE SEQUENCE</scope>
    <source>
        <strain evidence="2">BT702</strain>
    </source>
</reference>
<name>A0A927AWP9_9BACT</name>
<feature type="region of interest" description="Disordered" evidence="1">
    <location>
        <begin position="1"/>
        <end position="28"/>
    </location>
</feature>
<gene>
    <name evidence="2" type="ORF">IC229_34755</name>
</gene>
<feature type="compositionally biased region" description="Basic and acidic residues" evidence="1">
    <location>
        <begin position="7"/>
        <end position="19"/>
    </location>
</feature>
<protein>
    <submittedName>
        <fullName evidence="2">Uncharacterized protein</fullName>
    </submittedName>
</protein>
<evidence type="ECO:0000313" key="3">
    <source>
        <dbReference type="Proteomes" id="UP000598820"/>
    </source>
</evidence>
<organism evidence="2 3">
    <name type="scientific">Spirosoma profusum</name>
    <dbReference type="NCBI Taxonomy" id="2771354"/>
    <lineage>
        <taxon>Bacteria</taxon>
        <taxon>Pseudomonadati</taxon>
        <taxon>Bacteroidota</taxon>
        <taxon>Cytophagia</taxon>
        <taxon>Cytophagales</taxon>
        <taxon>Cytophagaceae</taxon>
        <taxon>Spirosoma</taxon>
    </lineage>
</organism>
<accession>A0A927AWP9</accession>
<comment type="caution">
    <text evidence="2">The sequence shown here is derived from an EMBL/GenBank/DDBJ whole genome shotgun (WGS) entry which is preliminary data.</text>
</comment>
<proteinExistence type="predicted"/>
<keyword evidence="3" id="KW-1185">Reference proteome</keyword>
<sequence length="561" mass="62030">MANSRLAHLDTARLPRPDSTRPTPPTLTLTGDLDLSRSFSVMRSQQESSLQHTPWYLTGSLTLATRSGWVIPLQGVWSSPSNGYGQAYNAIGVSPRYKNWLTLHGGYRNLEFSPFTLAGYTVLGAGIELNAGLLRVGLMAGRFTKAVTPTATDPDRVAAFRRMGYGARIGVGNERTYLDVILLQAADDLNSIPSDSVGYLTPAQNVVLGLSGRLRANRKLTVEVDAAGSAYTSDIHAEPMPAALADRRFGYVNYLNDVRNFIPVNSSTRIRTALQASLSYQTNWVGLRLRYKRVEPGYQSMGTYYLPTDVEHLTVAPTIRLFKNRLQFQGSLGWQHNNLMNQKPARTNRIIGSASLAYASETNLTLDLTVSNYGLTQRAGYRPLTDSIRLAQTNRTLSGSVSKSWTGSGQLHMVQGSATYQELQELTSFTAENSRSRNWSYSVSYSMQHSASGLNLNLSYQYSCYSHTQDIGFLVQGPTLSVEKKLFKGEKVSLLCMANYLRNSQPLADETQQGFVVNTTLTLDYQLTPVHRLSVSGSDNVNQGLQPFRQQQGSVRYTMAF</sequence>
<evidence type="ECO:0000256" key="1">
    <source>
        <dbReference type="SAM" id="MobiDB-lite"/>
    </source>
</evidence>
<evidence type="ECO:0000313" key="2">
    <source>
        <dbReference type="EMBL" id="MBD2705812.1"/>
    </source>
</evidence>
<dbReference type="AlphaFoldDB" id="A0A927AWP9"/>
<dbReference type="Proteomes" id="UP000598820">
    <property type="component" value="Unassembled WGS sequence"/>
</dbReference>
<dbReference type="EMBL" id="JACWZY010000073">
    <property type="protein sequence ID" value="MBD2705812.1"/>
    <property type="molecule type" value="Genomic_DNA"/>
</dbReference>